<keyword evidence="2" id="KW-1185">Reference proteome</keyword>
<organism evidence="1 2">
    <name type="scientific">Roseobacter litoralis (strain ATCC 49566 / DSM 6996 / JCM 21268 / NBRC 15278 / OCh 149)</name>
    <dbReference type="NCBI Taxonomy" id="391595"/>
    <lineage>
        <taxon>Bacteria</taxon>
        <taxon>Pseudomonadati</taxon>
        <taxon>Pseudomonadota</taxon>
        <taxon>Alphaproteobacteria</taxon>
        <taxon>Rhodobacterales</taxon>
        <taxon>Roseobacteraceae</taxon>
        <taxon>Roseobacter</taxon>
    </lineage>
</organism>
<sequence length="37" mass="4215">MFKRGFVVDLNLVFSGPRPVAYSVIHLHQVIDIDDES</sequence>
<dbReference type="KEGG" id="rli:RLO149_c009400"/>
<accession>F7ZAF5</accession>
<dbReference type="Proteomes" id="UP000001353">
    <property type="component" value="Chromosome"/>
</dbReference>
<proteinExistence type="predicted"/>
<protein>
    <submittedName>
        <fullName evidence="1">Uncharacterized protein</fullName>
    </submittedName>
</protein>
<dbReference type="HOGENOM" id="CLU_3348200_0_0_5"/>
<name>F7ZAF5_ROSLO</name>
<dbReference type="EMBL" id="CP002623">
    <property type="protein sequence ID" value="AEI92955.1"/>
    <property type="molecule type" value="Genomic_DNA"/>
</dbReference>
<gene>
    <name evidence="1" type="ordered locus">RLO149_c009400</name>
</gene>
<evidence type="ECO:0000313" key="1">
    <source>
        <dbReference type="EMBL" id="AEI92955.1"/>
    </source>
</evidence>
<reference evidence="1 2" key="1">
    <citation type="journal article" date="2011" name="BMC Genomics">
        <title>Comparative genome analysis and genome-guided physiological analysis of Roseobacter litoralis.</title>
        <authorList>
            <person name="Kalhoefer D."/>
            <person name="Thole S."/>
            <person name="Voget S."/>
            <person name="Lehmann R."/>
            <person name="Liesegang H."/>
            <person name="Wollher A."/>
            <person name="Daniel R."/>
            <person name="Simon M."/>
            <person name="Brinkhoff T."/>
        </authorList>
    </citation>
    <scope>NUCLEOTIDE SEQUENCE [LARGE SCALE GENOMIC DNA]</scope>
    <source>
        <strain evidence="2">ATCC 49566 / DSM 6996 / JCM 21268 / NBRC 15278 / OCh 149</strain>
    </source>
</reference>
<evidence type="ECO:0000313" key="2">
    <source>
        <dbReference type="Proteomes" id="UP000001353"/>
    </source>
</evidence>
<dbReference type="AlphaFoldDB" id="F7ZAF5"/>